<gene>
    <name evidence="1" type="ORF">LWI29_029372</name>
</gene>
<name>A0AA39T490_ACESA</name>
<dbReference type="AlphaFoldDB" id="A0AA39T490"/>
<organism evidence="1 2">
    <name type="scientific">Acer saccharum</name>
    <name type="common">Sugar maple</name>
    <dbReference type="NCBI Taxonomy" id="4024"/>
    <lineage>
        <taxon>Eukaryota</taxon>
        <taxon>Viridiplantae</taxon>
        <taxon>Streptophyta</taxon>
        <taxon>Embryophyta</taxon>
        <taxon>Tracheophyta</taxon>
        <taxon>Spermatophyta</taxon>
        <taxon>Magnoliopsida</taxon>
        <taxon>eudicotyledons</taxon>
        <taxon>Gunneridae</taxon>
        <taxon>Pentapetalae</taxon>
        <taxon>rosids</taxon>
        <taxon>malvids</taxon>
        <taxon>Sapindales</taxon>
        <taxon>Sapindaceae</taxon>
        <taxon>Hippocastanoideae</taxon>
        <taxon>Acereae</taxon>
        <taxon>Acer</taxon>
    </lineage>
</organism>
<evidence type="ECO:0000313" key="2">
    <source>
        <dbReference type="Proteomes" id="UP001168877"/>
    </source>
</evidence>
<reference evidence="1" key="1">
    <citation type="journal article" date="2022" name="Plant J.">
        <title>Strategies of tolerance reflected in two North American maple genomes.</title>
        <authorList>
            <person name="McEvoy S.L."/>
            <person name="Sezen U.U."/>
            <person name="Trouern-Trend A."/>
            <person name="McMahon S.M."/>
            <person name="Schaberg P.G."/>
            <person name="Yang J."/>
            <person name="Wegrzyn J.L."/>
            <person name="Swenson N.G."/>
        </authorList>
    </citation>
    <scope>NUCLEOTIDE SEQUENCE</scope>
    <source>
        <strain evidence="1">NS2018</strain>
    </source>
</reference>
<accession>A0AA39T490</accession>
<proteinExistence type="predicted"/>
<protein>
    <submittedName>
        <fullName evidence="1">Uncharacterized protein</fullName>
    </submittedName>
</protein>
<keyword evidence="2" id="KW-1185">Reference proteome</keyword>
<comment type="caution">
    <text evidence="1">The sequence shown here is derived from an EMBL/GenBank/DDBJ whole genome shotgun (WGS) entry which is preliminary data.</text>
</comment>
<dbReference type="EMBL" id="JAUESC010000003">
    <property type="protein sequence ID" value="KAK0601988.1"/>
    <property type="molecule type" value="Genomic_DNA"/>
</dbReference>
<dbReference type="Proteomes" id="UP001168877">
    <property type="component" value="Unassembled WGS sequence"/>
</dbReference>
<evidence type="ECO:0000313" key="1">
    <source>
        <dbReference type="EMBL" id="KAK0601988.1"/>
    </source>
</evidence>
<sequence length="166" mass="19159">MLSSSDHLPEKLCTLTLGYVQSVRCWSENRDDEDGKQEVVEVLHMKRNDRGQSFKKGVNSYYFKLSERLYVWDGTWAYLGLVLFGSSEDLISIPVEWESKEEAIKNFKLRKDRDFLFSVKGHSMKTRSSKFKLSGVIEDEIIKVINMGIAMVDVFSKAFSKLKGRT</sequence>
<reference evidence="1" key="2">
    <citation type="submission" date="2023-06" db="EMBL/GenBank/DDBJ databases">
        <authorList>
            <person name="Swenson N.G."/>
            <person name="Wegrzyn J.L."/>
            <person name="Mcevoy S.L."/>
        </authorList>
    </citation>
    <scope>NUCLEOTIDE SEQUENCE</scope>
    <source>
        <strain evidence="1">NS2018</strain>
        <tissue evidence="1">Leaf</tissue>
    </source>
</reference>